<comment type="subcellular location">
    <subcellularLocation>
        <location evidence="1">Nucleus</location>
    </subcellularLocation>
</comment>
<dbReference type="InterPro" id="IPR044570">
    <property type="entry name" value="Set1-like"/>
</dbReference>
<keyword evidence="6" id="KW-0156">Chromatin regulator</keyword>
<dbReference type="PROSITE" id="PS50829">
    <property type="entry name" value="GYF"/>
    <property type="match status" value="1"/>
</dbReference>
<dbReference type="Gene3D" id="2.170.270.10">
    <property type="entry name" value="SET domain"/>
    <property type="match status" value="1"/>
</dbReference>
<proteinExistence type="predicted"/>
<comment type="catalytic activity">
    <reaction evidence="8">
        <text>L-lysyl(4)-[histone H3] + 3 S-adenosyl-L-methionine = N(6),N(6),N(6)-trimethyl-L-lysyl(4)-[histone H3] + 3 S-adenosyl-L-homocysteine + 3 H(+)</text>
        <dbReference type="Rhea" id="RHEA:60260"/>
        <dbReference type="Rhea" id="RHEA-COMP:15537"/>
        <dbReference type="Rhea" id="RHEA-COMP:15547"/>
        <dbReference type="ChEBI" id="CHEBI:15378"/>
        <dbReference type="ChEBI" id="CHEBI:29969"/>
        <dbReference type="ChEBI" id="CHEBI:57856"/>
        <dbReference type="ChEBI" id="CHEBI:59789"/>
        <dbReference type="ChEBI" id="CHEBI:61961"/>
        <dbReference type="EC" id="2.1.1.354"/>
    </reaction>
</comment>
<feature type="region of interest" description="Disordered" evidence="9">
    <location>
        <begin position="1"/>
        <end position="133"/>
    </location>
</feature>
<dbReference type="GO" id="GO:0140999">
    <property type="term" value="F:histone H3K4 trimethyltransferase activity"/>
    <property type="evidence" value="ECO:0007669"/>
    <property type="project" value="UniProtKB-EC"/>
</dbReference>
<dbReference type="EC" id="2.1.1.354" evidence="2"/>
<evidence type="ECO:0000256" key="6">
    <source>
        <dbReference type="ARBA" id="ARBA00022853"/>
    </source>
</evidence>
<dbReference type="InterPro" id="IPR035445">
    <property type="entry name" value="GYF-like_dom_sf"/>
</dbReference>
<dbReference type="GO" id="GO:0032259">
    <property type="term" value="P:methylation"/>
    <property type="evidence" value="ECO:0007669"/>
    <property type="project" value="UniProtKB-KW"/>
</dbReference>
<organism evidence="12">
    <name type="scientific">Oryza punctata</name>
    <name type="common">Red rice</name>
    <dbReference type="NCBI Taxonomy" id="4537"/>
    <lineage>
        <taxon>Eukaryota</taxon>
        <taxon>Viridiplantae</taxon>
        <taxon>Streptophyta</taxon>
        <taxon>Embryophyta</taxon>
        <taxon>Tracheophyta</taxon>
        <taxon>Spermatophyta</taxon>
        <taxon>Magnoliopsida</taxon>
        <taxon>Liliopsida</taxon>
        <taxon>Poales</taxon>
        <taxon>Poaceae</taxon>
        <taxon>BOP clade</taxon>
        <taxon>Oryzoideae</taxon>
        <taxon>Oryzeae</taxon>
        <taxon>Oryzinae</taxon>
        <taxon>Oryza</taxon>
    </lineage>
</organism>
<keyword evidence="3" id="KW-0489">Methyltransferase</keyword>
<evidence type="ECO:0000313" key="12">
    <source>
        <dbReference type="EnsemblPlants" id="OPUNC12G16870.5"/>
    </source>
</evidence>
<feature type="region of interest" description="Disordered" evidence="9">
    <location>
        <begin position="504"/>
        <end position="549"/>
    </location>
</feature>
<dbReference type="EnsemblPlants" id="OPUNC12G16870.5">
    <property type="protein sequence ID" value="OPUNC12G16870.5"/>
    <property type="gene ID" value="OPUNC12G16870"/>
</dbReference>
<keyword evidence="13" id="KW-1185">Reference proteome</keyword>
<keyword evidence="4" id="KW-0808">Transferase</keyword>
<dbReference type="STRING" id="4537.A0A0E0MPJ3"/>
<evidence type="ECO:0000256" key="1">
    <source>
        <dbReference type="ARBA" id="ARBA00004123"/>
    </source>
</evidence>
<keyword evidence="7" id="KW-0539">Nucleus</keyword>
<evidence type="ECO:0000256" key="9">
    <source>
        <dbReference type="SAM" id="MobiDB-lite"/>
    </source>
</evidence>
<feature type="compositionally biased region" description="Low complexity" evidence="9">
    <location>
        <begin position="48"/>
        <end position="57"/>
    </location>
</feature>
<dbReference type="Pfam" id="PF00856">
    <property type="entry name" value="SET"/>
    <property type="match status" value="1"/>
</dbReference>
<dbReference type="InterPro" id="IPR046341">
    <property type="entry name" value="SET_dom_sf"/>
</dbReference>
<feature type="compositionally biased region" description="Acidic residues" evidence="9">
    <location>
        <begin position="98"/>
        <end position="109"/>
    </location>
</feature>
<feature type="region of interest" description="Disordered" evidence="9">
    <location>
        <begin position="630"/>
        <end position="649"/>
    </location>
</feature>
<reference evidence="12" key="1">
    <citation type="submission" date="2015-04" db="UniProtKB">
        <authorList>
            <consortium name="EnsemblPlants"/>
        </authorList>
    </citation>
    <scope>IDENTIFICATION</scope>
</reference>
<dbReference type="InterPro" id="IPR003169">
    <property type="entry name" value="GYF"/>
</dbReference>
<evidence type="ECO:0000256" key="7">
    <source>
        <dbReference type="ARBA" id="ARBA00023242"/>
    </source>
</evidence>
<feature type="compositionally biased region" description="Basic and acidic residues" evidence="9">
    <location>
        <begin position="23"/>
        <end position="44"/>
    </location>
</feature>
<keyword evidence="5" id="KW-0949">S-adenosyl-L-methionine</keyword>
<feature type="region of interest" description="Disordered" evidence="9">
    <location>
        <begin position="924"/>
        <end position="963"/>
    </location>
</feature>
<evidence type="ECO:0000259" key="11">
    <source>
        <dbReference type="PROSITE" id="PS50829"/>
    </source>
</evidence>
<feature type="region of interest" description="Disordered" evidence="9">
    <location>
        <begin position="879"/>
        <end position="912"/>
    </location>
</feature>
<dbReference type="SMART" id="SM00317">
    <property type="entry name" value="SET"/>
    <property type="match status" value="1"/>
</dbReference>
<dbReference type="Proteomes" id="UP000026962">
    <property type="component" value="Chromosome 12"/>
</dbReference>
<dbReference type="eggNOG" id="KOG1080">
    <property type="taxonomic scope" value="Eukaryota"/>
</dbReference>
<dbReference type="PROSITE" id="PS50280">
    <property type="entry name" value="SET"/>
    <property type="match status" value="1"/>
</dbReference>
<feature type="domain" description="SET" evidence="10">
    <location>
        <begin position="1147"/>
        <end position="1264"/>
    </location>
</feature>
<reference evidence="12" key="2">
    <citation type="submission" date="2018-05" db="EMBL/GenBank/DDBJ databases">
        <title>OpunRS2 (Oryza punctata Reference Sequence Version 2).</title>
        <authorList>
            <person name="Zhang J."/>
            <person name="Kudrna D."/>
            <person name="Lee S."/>
            <person name="Talag J."/>
            <person name="Welchert J."/>
            <person name="Wing R.A."/>
        </authorList>
    </citation>
    <scope>NUCLEOTIDE SEQUENCE [LARGE SCALE GENOMIC DNA]</scope>
</reference>
<dbReference type="InterPro" id="IPR001214">
    <property type="entry name" value="SET_dom"/>
</dbReference>
<dbReference type="Gramene" id="OPUNC12G16870.5">
    <property type="protein sequence ID" value="OPUNC12G16870.5"/>
    <property type="gene ID" value="OPUNC12G16870"/>
</dbReference>
<evidence type="ECO:0000256" key="5">
    <source>
        <dbReference type="ARBA" id="ARBA00022691"/>
    </source>
</evidence>
<protein>
    <recommendedName>
        <fullName evidence="2">[histone H3]-lysine(4) N-trimethyltransferase</fullName>
        <ecNumber evidence="2">2.1.1.354</ecNumber>
    </recommendedName>
</protein>
<dbReference type="Gene3D" id="3.30.1490.40">
    <property type="match status" value="1"/>
</dbReference>
<sequence length="1318" mass="146045">MDSGCSVNRALLEIEDTSRVANTRREREGERERVIASRQSDQRNHSNPPAASAAAGEAGRGEPAPRDPASPCRTRAPIWGSAEEGSGRGRKRVRLLALDDDDDEEEESGMEGSSAPACGDVASCSSGGGGEQTQSTGMFAAMQENACSIDSNDVVYPQSGLWYSAGQNGMYSGGGYMQHQNLEGCMYMNQIGQMCGPYPPEQLYEGLSTGFLHRDLAIYAVFGGKMANPVSLGSLKQFLSQWNSDSVVATRDESVENKKMASVNKMILPDNLSSEESCWMFEDAEGRRHGPHSLAELSYWHHSSYLHDLSMIYHVDSKFGPFTLVSLIDWWSGGAEHSESAANDSGSLNTLMDDVVEDISHQLHAGIMKSARKVFIDEIFSSVLPEMIACRKTEKQMAAKLKSQAAKTDNVSNKNALVLKGKGDGTSTHPKSLKSYNNNLPGDPSVAVQSTAIQYEFADILSAVWETIYNESMKSIWDEVLYDPVMDYCDAWLKRKNDSNLLSTVVPGASDNQKMQDTDETSPKAICDSDAPESDMDFPPGFGPNRESAEHSHSACVEYVSDKTNGKSGSSTTLFSGPLGRVQVMLANELYVAAKEALFQHFKEVIAEEITNCLCIGLEDNINQERIRTPVHAPEPSSPPGISVHETPSPAEMARDEILDMAEMARDEISDMTEMARDEISDMAEMAVDTIPCPADMAASGTSTVPEVTTDKLIIPYVEHQSPSASYASIFEKLDVHEEAELDDSFDEVPPGTEAGLASLVIMEENKYLPSKSVDSVPDIYRYTNWAFFRQILHESVMKEWVSLFSGALSNCFDSWYARKNIVAKTMNDSLRPKEYTYYRKRKLRKNCEASSSEKPMDEQLSRPLRDLVERKVNMKNIHGSSKVGISQRVSVVEKPSKKRAKPSHNDDINQNIQQDLKLLSDKVPKRNRSSHPASKPLVSNKVPTADRTTSAMPAKKRKQKNLATESNLKAKAVILSPESHGCEAPTEKRTTATMPVKKRKKNLSGESKLKAKPLTSPESYVCEAPIDNRTTSTMPAKKRKQKNLSNESNLKKKPLVLCPESYGCARASVSGWEWRDWARNATPSERAQVRGYRVRSILSAPENNVLKSSQVKGSSARTNRVKLRNLLAAAEGTDLLKITQSKSRKKRLRFQRSKIHEWGLVALESIDAEDFVIEYVGELIRRQVSDIREDQYEKSGIGSSYLFRLDDDYVVDATKRGGLARFINHSCDPNCYTKVITVEGQKKIFIYAKRRKKDSMPLWFPAVPRINELGSKADKSGGNCNWVLPQYDGNCVARLDGLIQAIQRKGNATYEPFSLGQ</sequence>
<dbReference type="PANTHER" id="PTHR45814">
    <property type="entry name" value="HISTONE-LYSINE N-METHYLTRANSFERASE SETD1"/>
    <property type="match status" value="1"/>
</dbReference>
<evidence type="ECO:0000256" key="8">
    <source>
        <dbReference type="ARBA" id="ARBA00047571"/>
    </source>
</evidence>
<dbReference type="GO" id="GO:0048188">
    <property type="term" value="C:Set1C/COMPASS complex"/>
    <property type="evidence" value="ECO:0007669"/>
    <property type="project" value="TreeGrafter"/>
</dbReference>
<feature type="domain" description="GYF" evidence="11">
    <location>
        <begin position="276"/>
        <end position="323"/>
    </location>
</feature>
<dbReference type="SUPFAM" id="SSF55277">
    <property type="entry name" value="GYF domain"/>
    <property type="match status" value="1"/>
</dbReference>
<feature type="region of interest" description="Disordered" evidence="9">
    <location>
        <begin position="981"/>
        <end position="1013"/>
    </location>
</feature>
<accession>A0A0E0MPJ3</accession>
<name>A0A0E0MPJ3_ORYPU</name>
<dbReference type="SUPFAM" id="SSF82199">
    <property type="entry name" value="SET domain"/>
    <property type="match status" value="1"/>
</dbReference>
<dbReference type="PANTHER" id="PTHR45814:SF2">
    <property type="entry name" value="HISTONE-LYSINE N-METHYLTRANSFERASE SETD1"/>
    <property type="match status" value="1"/>
</dbReference>
<evidence type="ECO:0000259" key="10">
    <source>
        <dbReference type="PROSITE" id="PS50280"/>
    </source>
</evidence>
<evidence type="ECO:0000256" key="4">
    <source>
        <dbReference type="ARBA" id="ARBA00022679"/>
    </source>
</evidence>
<evidence type="ECO:0000256" key="3">
    <source>
        <dbReference type="ARBA" id="ARBA00022603"/>
    </source>
</evidence>
<evidence type="ECO:0000313" key="13">
    <source>
        <dbReference type="Proteomes" id="UP000026962"/>
    </source>
</evidence>
<evidence type="ECO:0000256" key="2">
    <source>
        <dbReference type="ARBA" id="ARBA00012182"/>
    </source>
</evidence>
<dbReference type="OMA" id="YCMQVMW"/>